<dbReference type="OrthoDB" id="9786743at2"/>
<evidence type="ECO:0000256" key="2">
    <source>
        <dbReference type="ARBA" id="ARBA00023027"/>
    </source>
</evidence>
<gene>
    <name evidence="5" type="ORF">A4X20_07520</name>
</gene>
<dbReference type="Pfam" id="PF01118">
    <property type="entry name" value="Semialdhyde_dh"/>
    <property type="match status" value="1"/>
</dbReference>
<dbReference type="Gene3D" id="3.40.50.720">
    <property type="entry name" value="NAD(P)-binding Rossmann-like Domain"/>
    <property type="match status" value="1"/>
</dbReference>
<dbReference type="CDD" id="cd23933">
    <property type="entry name" value="ALDH_C"/>
    <property type="match status" value="1"/>
</dbReference>
<dbReference type="EC" id="1.2.1.10" evidence="3"/>
<feature type="domain" description="Semialdehyde dehydrogenase NAD-binding" evidence="4">
    <location>
        <begin position="5"/>
        <end position="120"/>
    </location>
</feature>
<dbReference type="AlphaFoldDB" id="A0A178LPL8"/>
<dbReference type="GO" id="GO:0008774">
    <property type="term" value="F:acetaldehyde dehydrogenase (acetylating) activity"/>
    <property type="evidence" value="ECO:0007669"/>
    <property type="project" value="UniProtKB-UniRule"/>
</dbReference>
<feature type="binding site" evidence="3">
    <location>
        <begin position="159"/>
        <end position="167"/>
    </location>
    <ligand>
        <name>NAD(+)</name>
        <dbReference type="ChEBI" id="CHEBI:57540"/>
    </ligand>
</feature>
<sequence>MSARSAAIIGSGNIGTDLMHKLRRSPVLDVAAMVGIDPASDGLARAAALDVAVTAEGVDGLLEMSVFDDVDVIFDATSAEAHHANYHRLETFGRLVIDLTPAAIGPFVVPAVNMKDMTALRNLNMVTCGGQATIPIVGALSTVARVHYAEIVASISSRSAGPGTRANIDEFTQTTARAIETVGGAQRGKAIIVLNPAEPPMIMRDTVAALVSAADESTIAAAVIAMVADVAQYVPGYRLRQDVLISPVPAGDPRRRLVGESARAADLAQVTVFLEVEGAGDYLPPYAGNLDIMTAAAVRVAEVAQ</sequence>
<dbReference type="SUPFAM" id="SSF55347">
    <property type="entry name" value="Glyceraldehyde-3-phosphate dehydrogenase-like, C-terminal domain"/>
    <property type="match status" value="1"/>
</dbReference>
<dbReference type="RefSeq" id="WP_064283801.1">
    <property type="nucleotide sequence ID" value="NZ_LWCS01000043.1"/>
</dbReference>
<keyword evidence="3" id="KW-0058">Aromatic hydrocarbons catabolism</keyword>
<keyword evidence="3" id="KW-0560">Oxidoreductase</keyword>
<evidence type="ECO:0000256" key="1">
    <source>
        <dbReference type="ARBA" id="ARBA00009244"/>
    </source>
</evidence>
<name>A0A178LPL8_MYCIR</name>
<dbReference type="PIRSF" id="PIRSF015689">
    <property type="entry name" value="Actaldh_dh_actl"/>
    <property type="match status" value="1"/>
</dbReference>
<keyword evidence="2 3" id="KW-0520">NAD</keyword>
<dbReference type="SMART" id="SM00859">
    <property type="entry name" value="Semialdhyde_dh"/>
    <property type="match status" value="1"/>
</dbReference>
<dbReference type="EMBL" id="LWCS01000043">
    <property type="protein sequence ID" value="OAN34535.1"/>
    <property type="molecule type" value="Genomic_DNA"/>
</dbReference>
<dbReference type="Gene3D" id="3.30.360.10">
    <property type="entry name" value="Dihydrodipicolinate Reductase, domain 2"/>
    <property type="match status" value="1"/>
</dbReference>
<comment type="catalytic activity">
    <reaction evidence="3">
        <text>acetaldehyde + NAD(+) + CoA = acetyl-CoA + NADH + H(+)</text>
        <dbReference type="Rhea" id="RHEA:23288"/>
        <dbReference type="ChEBI" id="CHEBI:15343"/>
        <dbReference type="ChEBI" id="CHEBI:15378"/>
        <dbReference type="ChEBI" id="CHEBI:57287"/>
        <dbReference type="ChEBI" id="CHEBI:57288"/>
        <dbReference type="ChEBI" id="CHEBI:57540"/>
        <dbReference type="ChEBI" id="CHEBI:57945"/>
        <dbReference type="EC" id="1.2.1.10"/>
    </reaction>
</comment>
<dbReference type="SUPFAM" id="SSF51735">
    <property type="entry name" value="NAD(P)-binding Rossmann-fold domains"/>
    <property type="match status" value="1"/>
</dbReference>
<accession>A0A178LPL8</accession>
<organism evidence="5 6">
    <name type="scientific">Mycolicibacterium iranicum</name>
    <name type="common">Mycobacterium iranicum</name>
    <dbReference type="NCBI Taxonomy" id="912594"/>
    <lineage>
        <taxon>Bacteria</taxon>
        <taxon>Bacillati</taxon>
        <taxon>Actinomycetota</taxon>
        <taxon>Actinomycetes</taxon>
        <taxon>Mycobacteriales</taxon>
        <taxon>Mycobacteriaceae</taxon>
        <taxon>Mycolicibacterium</taxon>
    </lineage>
</organism>
<evidence type="ECO:0000259" key="4">
    <source>
        <dbReference type="SMART" id="SM00859"/>
    </source>
</evidence>
<dbReference type="InterPro" id="IPR036291">
    <property type="entry name" value="NAD(P)-bd_dom_sf"/>
</dbReference>
<dbReference type="InterPro" id="IPR003361">
    <property type="entry name" value="Acetaldehyde_dehydrogenase"/>
</dbReference>
<evidence type="ECO:0000313" key="5">
    <source>
        <dbReference type="EMBL" id="OAN34535.1"/>
    </source>
</evidence>
<evidence type="ECO:0000256" key="3">
    <source>
        <dbReference type="HAMAP-Rule" id="MF_01657"/>
    </source>
</evidence>
<comment type="similarity">
    <text evidence="1 3">Belongs to the acetaldehyde dehydrogenase family.</text>
</comment>
<dbReference type="InterPro" id="IPR015426">
    <property type="entry name" value="Acetylaldehyde_DH_C"/>
</dbReference>
<dbReference type="Pfam" id="PF09290">
    <property type="entry name" value="AcetDehyd-dimer"/>
    <property type="match status" value="1"/>
</dbReference>
<dbReference type="Proteomes" id="UP000078396">
    <property type="component" value="Unassembled WGS sequence"/>
</dbReference>
<feature type="binding site" evidence="3">
    <location>
        <begin position="11"/>
        <end position="14"/>
    </location>
    <ligand>
        <name>NAD(+)</name>
        <dbReference type="ChEBI" id="CHEBI:57540"/>
    </ligand>
</feature>
<dbReference type="GO" id="GO:0051287">
    <property type="term" value="F:NAD binding"/>
    <property type="evidence" value="ECO:0007669"/>
    <property type="project" value="UniProtKB-UniRule"/>
</dbReference>
<feature type="active site" description="Acyl-thioester intermediate" evidence="3">
    <location>
        <position position="128"/>
    </location>
</feature>
<proteinExistence type="inferred from homology"/>
<protein>
    <recommendedName>
        <fullName evidence="3">Acetaldehyde dehydrogenase</fullName>
        <ecNumber evidence="3">1.2.1.10</ecNumber>
    </recommendedName>
    <alternativeName>
        <fullName evidence="3">Acetaldehyde dehydrogenase [acetylating]</fullName>
    </alternativeName>
</protein>
<dbReference type="InterPro" id="IPR000534">
    <property type="entry name" value="Semialdehyde_DH_NAD-bd"/>
</dbReference>
<dbReference type="HAMAP" id="MF_01657">
    <property type="entry name" value="Ac_ald_DH_ac"/>
    <property type="match status" value="1"/>
</dbReference>
<evidence type="ECO:0000313" key="6">
    <source>
        <dbReference type="Proteomes" id="UP000078396"/>
    </source>
</evidence>
<comment type="caution">
    <text evidence="5">The sequence shown here is derived from an EMBL/GenBank/DDBJ whole genome shotgun (WGS) entry which is preliminary data.</text>
</comment>
<dbReference type="NCBIfam" id="NF006157">
    <property type="entry name" value="PRK08300.1"/>
    <property type="match status" value="1"/>
</dbReference>
<reference evidence="5 6" key="1">
    <citation type="submission" date="2016-04" db="EMBL/GenBank/DDBJ databases">
        <title>Draft Genome Sequences of Staphylococcus capitis Strain H36, S. capitis Strain H65, S. cohnii Strain H62, S. hominis Strain H69, Mycobacterium iranicum Strain H39, Plantibacter sp. Strain H53, Pseudomonas oryzihabitans Strain H72, and Microbacterium sp. Strain H83, isolated from residential settings.</title>
        <authorList>
            <person name="Lymperopoulou D."/>
            <person name="Adams R.I."/>
            <person name="Lindow S."/>
            <person name="Coil D.A."/>
            <person name="Jospin G."/>
            <person name="Eisen J.A."/>
        </authorList>
    </citation>
    <scope>NUCLEOTIDE SEQUENCE [LARGE SCALE GENOMIC DNA]</scope>
    <source>
        <strain evidence="5 6">H39</strain>
    </source>
</reference>
<feature type="binding site" evidence="3">
    <location>
        <position position="289"/>
    </location>
    <ligand>
        <name>NAD(+)</name>
        <dbReference type="ChEBI" id="CHEBI:57540"/>
    </ligand>
</feature>
<dbReference type="NCBIfam" id="TIGR03215">
    <property type="entry name" value="ac_ald_DH_ac"/>
    <property type="match status" value="1"/>
</dbReference>